<dbReference type="EMBL" id="GGEC01040716">
    <property type="protein sequence ID" value="MBX21200.1"/>
    <property type="molecule type" value="Transcribed_RNA"/>
</dbReference>
<organism evidence="1">
    <name type="scientific">Rhizophora mucronata</name>
    <name type="common">Asiatic mangrove</name>
    <dbReference type="NCBI Taxonomy" id="61149"/>
    <lineage>
        <taxon>Eukaryota</taxon>
        <taxon>Viridiplantae</taxon>
        <taxon>Streptophyta</taxon>
        <taxon>Embryophyta</taxon>
        <taxon>Tracheophyta</taxon>
        <taxon>Spermatophyta</taxon>
        <taxon>Magnoliopsida</taxon>
        <taxon>eudicotyledons</taxon>
        <taxon>Gunneridae</taxon>
        <taxon>Pentapetalae</taxon>
        <taxon>rosids</taxon>
        <taxon>fabids</taxon>
        <taxon>Malpighiales</taxon>
        <taxon>Rhizophoraceae</taxon>
        <taxon>Rhizophora</taxon>
    </lineage>
</organism>
<reference evidence="1" key="1">
    <citation type="submission" date="2018-02" db="EMBL/GenBank/DDBJ databases">
        <title>Rhizophora mucronata_Transcriptome.</title>
        <authorList>
            <person name="Meera S.P."/>
            <person name="Sreeshan A."/>
            <person name="Augustine A."/>
        </authorList>
    </citation>
    <scope>NUCLEOTIDE SEQUENCE</scope>
    <source>
        <tissue evidence="1">Leaf</tissue>
    </source>
</reference>
<evidence type="ECO:0000313" key="1">
    <source>
        <dbReference type="EMBL" id="MBX21200.1"/>
    </source>
</evidence>
<proteinExistence type="predicted"/>
<sequence>MKIRESYWDIVERAVHLLGCWCLNTLQMGHSMSIFTMEKNASYPGHDV</sequence>
<dbReference type="AlphaFoldDB" id="A0A2P2LTA1"/>
<accession>A0A2P2LTA1</accession>
<protein>
    <submittedName>
        <fullName evidence="1">Uncharacterized protein</fullName>
    </submittedName>
</protein>
<name>A0A2P2LTA1_RHIMU</name>